<name>A0A9W9AH90_9AGAR</name>
<evidence type="ECO:0008006" key="5">
    <source>
        <dbReference type="Google" id="ProtNLM"/>
    </source>
</evidence>
<organism evidence="3 4">
    <name type="scientific">Lentinula lateritia</name>
    <dbReference type="NCBI Taxonomy" id="40482"/>
    <lineage>
        <taxon>Eukaryota</taxon>
        <taxon>Fungi</taxon>
        <taxon>Dikarya</taxon>
        <taxon>Basidiomycota</taxon>
        <taxon>Agaricomycotina</taxon>
        <taxon>Agaricomycetes</taxon>
        <taxon>Agaricomycetidae</taxon>
        <taxon>Agaricales</taxon>
        <taxon>Marasmiineae</taxon>
        <taxon>Omphalotaceae</taxon>
        <taxon>Lentinula</taxon>
    </lineage>
</organism>
<proteinExistence type="predicted"/>
<evidence type="ECO:0000256" key="1">
    <source>
        <dbReference type="SAM" id="MobiDB-lite"/>
    </source>
</evidence>
<keyword evidence="2" id="KW-0812">Transmembrane</keyword>
<protein>
    <recommendedName>
        <fullName evidence="5">Transmembrane protein</fullName>
    </recommendedName>
</protein>
<gene>
    <name evidence="3" type="ORF">C8J55DRAFT_560236</name>
</gene>
<reference evidence="3" key="1">
    <citation type="submission" date="2022-08" db="EMBL/GenBank/DDBJ databases">
        <authorList>
            <consortium name="DOE Joint Genome Institute"/>
            <person name="Min B."/>
            <person name="Riley R."/>
            <person name="Sierra-Patev S."/>
            <person name="Naranjo-Ortiz M."/>
            <person name="Looney B."/>
            <person name="Konkel Z."/>
            <person name="Slot J.C."/>
            <person name="Sakamoto Y."/>
            <person name="Steenwyk J.L."/>
            <person name="Rokas A."/>
            <person name="Carro J."/>
            <person name="Camarero S."/>
            <person name="Ferreira P."/>
            <person name="Molpeceres G."/>
            <person name="Ruiz-Duenas F.J."/>
            <person name="Serrano A."/>
            <person name="Henrissat B."/>
            <person name="Drula E."/>
            <person name="Hughes K.W."/>
            <person name="Mata J.L."/>
            <person name="Ishikawa N.K."/>
            <person name="Vargas-Isla R."/>
            <person name="Ushijima S."/>
            <person name="Smith C.A."/>
            <person name="Ahrendt S."/>
            <person name="Andreopoulos W."/>
            <person name="He G."/>
            <person name="Labutti K."/>
            <person name="Lipzen A."/>
            <person name="Ng V."/>
            <person name="Sandor L."/>
            <person name="Barry K."/>
            <person name="Martinez A.T."/>
            <person name="Xiao Y."/>
            <person name="Gibbons J.G."/>
            <person name="Terashima K."/>
            <person name="Hibbett D.S."/>
            <person name="Grigoriev I.V."/>
        </authorList>
    </citation>
    <scope>NUCLEOTIDE SEQUENCE</scope>
    <source>
        <strain evidence="3">Sp2 HRB7682 ss15</strain>
    </source>
</reference>
<reference evidence="3" key="2">
    <citation type="journal article" date="2023" name="Proc. Natl. Acad. Sci. U.S.A.">
        <title>A global phylogenomic analysis of the shiitake genus Lentinula.</title>
        <authorList>
            <person name="Sierra-Patev S."/>
            <person name="Min B."/>
            <person name="Naranjo-Ortiz M."/>
            <person name="Looney B."/>
            <person name="Konkel Z."/>
            <person name="Slot J.C."/>
            <person name="Sakamoto Y."/>
            <person name="Steenwyk J.L."/>
            <person name="Rokas A."/>
            <person name="Carro J."/>
            <person name="Camarero S."/>
            <person name="Ferreira P."/>
            <person name="Molpeceres G."/>
            <person name="Ruiz-Duenas F.J."/>
            <person name="Serrano A."/>
            <person name="Henrissat B."/>
            <person name="Drula E."/>
            <person name="Hughes K.W."/>
            <person name="Mata J.L."/>
            <person name="Ishikawa N.K."/>
            <person name="Vargas-Isla R."/>
            <person name="Ushijima S."/>
            <person name="Smith C.A."/>
            <person name="Donoghue J."/>
            <person name="Ahrendt S."/>
            <person name="Andreopoulos W."/>
            <person name="He G."/>
            <person name="LaButti K."/>
            <person name="Lipzen A."/>
            <person name="Ng V."/>
            <person name="Riley R."/>
            <person name="Sandor L."/>
            <person name="Barry K."/>
            <person name="Martinez A.T."/>
            <person name="Xiao Y."/>
            <person name="Gibbons J.G."/>
            <person name="Terashima K."/>
            <person name="Grigoriev I.V."/>
            <person name="Hibbett D."/>
        </authorList>
    </citation>
    <scope>NUCLEOTIDE SEQUENCE</scope>
    <source>
        <strain evidence="3">Sp2 HRB7682 ss15</strain>
    </source>
</reference>
<feature type="transmembrane region" description="Helical" evidence="2">
    <location>
        <begin position="155"/>
        <end position="179"/>
    </location>
</feature>
<keyword evidence="2" id="KW-1133">Transmembrane helix</keyword>
<dbReference type="AlphaFoldDB" id="A0A9W9AH90"/>
<feature type="region of interest" description="Disordered" evidence="1">
    <location>
        <begin position="229"/>
        <end position="249"/>
    </location>
</feature>
<evidence type="ECO:0000313" key="3">
    <source>
        <dbReference type="EMBL" id="KAJ4481703.1"/>
    </source>
</evidence>
<sequence>MTTTLSASNPIITYSDNWNFNETDGTMVTTIAGSTANVTFDGTSVQVFGTLPAQVQDPASSYSLDGAPPVLFYATRFEGYEVEKFILYQSNLGLARGNHSLVITSLSDGPDFVLDSMVFSSNLTVPSTSFTVSTEVPSSSSSSPPLSSEDSGPNVGAIVGGMVVGGSILVGALVAFLLVRRRRLQRTNHFRTVIQPFLAEYSTVSSLNHVQDNDTLGVGTRLTPSAPSMVMTAHSSPPPSYHTNLVGRT</sequence>
<evidence type="ECO:0000256" key="2">
    <source>
        <dbReference type="SAM" id="Phobius"/>
    </source>
</evidence>
<dbReference type="Gene3D" id="2.60.120.260">
    <property type="entry name" value="Galactose-binding domain-like"/>
    <property type="match status" value="1"/>
</dbReference>
<evidence type="ECO:0000313" key="4">
    <source>
        <dbReference type="Proteomes" id="UP001150238"/>
    </source>
</evidence>
<dbReference type="Proteomes" id="UP001150238">
    <property type="component" value="Unassembled WGS sequence"/>
</dbReference>
<comment type="caution">
    <text evidence="3">The sequence shown here is derived from an EMBL/GenBank/DDBJ whole genome shotgun (WGS) entry which is preliminary data.</text>
</comment>
<keyword evidence="2" id="KW-0472">Membrane</keyword>
<dbReference type="EMBL" id="JANVFS010000014">
    <property type="protein sequence ID" value="KAJ4481703.1"/>
    <property type="molecule type" value="Genomic_DNA"/>
</dbReference>
<accession>A0A9W9AH90</accession>